<protein>
    <submittedName>
        <fullName evidence="1">DUF6352 family protein</fullName>
    </submittedName>
</protein>
<keyword evidence="2" id="KW-1185">Reference proteome</keyword>
<dbReference type="EMBL" id="JASJEV010000011">
    <property type="protein sequence ID" value="MDJ1159614.1"/>
    <property type="molecule type" value="Genomic_DNA"/>
</dbReference>
<comment type="caution">
    <text evidence="1">The sequence shown here is derived from an EMBL/GenBank/DDBJ whole genome shotgun (WGS) entry which is preliminary data.</text>
</comment>
<sequence>MNDFWVSSGHLLLDRDAGGGLLVTDEFLKAYLARPELMPPEEACAAERALHAKLMARPQATVSPMEIAAIVDADARENWELMLAFRDRLLAAPTLEAAYGRLIRDGVARVPPLFLNQLAHVIMRNALDGCDDAFVARAGELFYRPQRVSVHEGKVLLADAEVIEGHEMNRQASPLLAMLGGPAVCELDVLTRANADDYWGRSDAHDMVLDLGGEPGGRAAIAGALERWLRQIHGFDVTVEAVERIEDADWRWFVGLDAEATVIGNALWRGEAVDEERLNRVLALFRLTMDPAVPVLPQAAGRPVYLLLAMGPDRMLRMKPQNLVTGLPVAEAATAN</sequence>
<organism evidence="1 2">
    <name type="scientific">Chelatococcus albus</name>
    <dbReference type="NCBI Taxonomy" id="3047466"/>
    <lineage>
        <taxon>Bacteria</taxon>
        <taxon>Pseudomonadati</taxon>
        <taxon>Pseudomonadota</taxon>
        <taxon>Alphaproteobacteria</taxon>
        <taxon>Hyphomicrobiales</taxon>
        <taxon>Chelatococcaceae</taxon>
        <taxon>Chelatococcus</taxon>
    </lineage>
</organism>
<name>A0ABT7AJS2_9HYPH</name>
<reference evidence="1 2" key="1">
    <citation type="submission" date="2023-05" db="EMBL/GenBank/DDBJ databases">
        <title>Chelatococcus sp. nov., a moderately thermophilic bacterium isolated from hot spring microbial mat.</title>
        <authorList>
            <person name="Hu C.-J."/>
            <person name="Li W.-J."/>
        </authorList>
    </citation>
    <scope>NUCLEOTIDE SEQUENCE [LARGE SCALE GENOMIC DNA]</scope>
    <source>
        <strain evidence="1 2">SYSU G07232</strain>
    </source>
</reference>
<dbReference type="RefSeq" id="WP_283741614.1">
    <property type="nucleotide sequence ID" value="NZ_JASJEV010000011.1"/>
</dbReference>
<evidence type="ECO:0000313" key="1">
    <source>
        <dbReference type="EMBL" id="MDJ1159614.1"/>
    </source>
</evidence>
<dbReference type="Proteomes" id="UP001321492">
    <property type="component" value="Unassembled WGS sequence"/>
</dbReference>
<accession>A0ABT7AJS2</accession>
<evidence type="ECO:0000313" key="2">
    <source>
        <dbReference type="Proteomes" id="UP001321492"/>
    </source>
</evidence>
<dbReference type="Pfam" id="PF19879">
    <property type="entry name" value="DUF6352"/>
    <property type="match status" value="1"/>
</dbReference>
<dbReference type="InterPro" id="IPR045932">
    <property type="entry name" value="DUF6352"/>
</dbReference>
<proteinExistence type="predicted"/>
<gene>
    <name evidence="1" type="ORF">QNA08_15420</name>
</gene>